<evidence type="ECO:0000256" key="3">
    <source>
        <dbReference type="ARBA" id="ARBA00022448"/>
    </source>
</evidence>
<evidence type="ECO:0000256" key="2">
    <source>
        <dbReference type="ARBA" id="ARBA00008814"/>
    </source>
</evidence>
<evidence type="ECO:0000313" key="8">
    <source>
        <dbReference type="Proteomes" id="UP001235966"/>
    </source>
</evidence>
<dbReference type="Gene3D" id="3.40.50.1980">
    <property type="entry name" value="Nitrogenase molybdenum iron protein domain"/>
    <property type="match status" value="2"/>
</dbReference>
<dbReference type="Proteomes" id="UP001235966">
    <property type="component" value="Unassembled WGS sequence"/>
</dbReference>
<comment type="similarity">
    <text evidence="2">Belongs to the bacterial solute-binding protein 8 family.</text>
</comment>
<keyword evidence="8" id="KW-1185">Reference proteome</keyword>
<dbReference type="PANTHER" id="PTHR30532:SF28">
    <property type="entry name" value="PETROBACTIN-BINDING PROTEIN YCLQ"/>
    <property type="match status" value="1"/>
</dbReference>
<sequence length="339" mass="36126">MTLTSAWKKLAITASIASLTLTLAACSASSTFSNMPMSGAHQKSQAVTVTDLSGKSVTVPSNPASVVATDNRSFQILQNWGVKLSAAPKKIMDKKVHAPYIGDQSVADMGNHREPNLEALVAAKPDLVINGQRYAGQEKTIRPLLGKDAAFIDTNRPKDMPHEKYFPIQVELLGKIFHKEAEASSLINDFHTAIERAKKAYNPTHKVMGLIVSGGSINYAAPRNGRSVGPLFPMLGLTPALDSTGSTDHEGDDVSIEAIAAAKPEWLVVLDRDQAVGKKDGSAVVPALDVIKGSAALAKVPAVAKNQIIVAPDGFYLSEDIILYTQFINDIAKAFEAAK</sequence>
<feature type="signal peptide" evidence="5">
    <location>
        <begin position="1"/>
        <end position="24"/>
    </location>
</feature>
<evidence type="ECO:0000256" key="4">
    <source>
        <dbReference type="ARBA" id="ARBA00022729"/>
    </source>
</evidence>
<keyword evidence="4 5" id="KW-0732">Signal</keyword>
<reference evidence="7 8" key="1">
    <citation type="submission" date="2023-07" db="EMBL/GenBank/DDBJ databases">
        <title>Sequencing the genomes of 1000 actinobacteria strains.</title>
        <authorList>
            <person name="Klenk H.-P."/>
        </authorList>
    </citation>
    <scope>NUCLEOTIDE SEQUENCE [LARGE SCALE GENOMIC DNA]</scope>
    <source>
        <strain evidence="7 8">DSM 102162</strain>
    </source>
</reference>
<dbReference type="EMBL" id="JAUSQW010000001">
    <property type="protein sequence ID" value="MDP9801454.1"/>
    <property type="molecule type" value="Genomic_DNA"/>
</dbReference>
<dbReference type="SUPFAM" id="SSF53807">
    <property type="entry name" value="Helical backbone' metal receptor"/>
    <property type="match status" value="1"/>
</dbReference>
<evidence type="ECO:0000259" key="6">
    <source>
        <dbReference type="PROSITE" id="PS50983"/>
    </source>
</evidence>
<protein>
    <submittedName>
        <fullName evidence="7">Iron complex transport system substrate-binding protein</fullName>
    </submittedName>
</protein>
<accession>A0ABT9NCL5</accession>
<proteinExistence type="inferred from homology"/>
<feature type="chain" id="PRO_5047453684" evidence="5">
    <location>
        <begin position="25"/>
        <end position="339"/>
    </location>
</feature>
<organism evidence="7 8">
    <name type="scientific">Arcanobacterium wilhelmae</name>
    <dbReference type="NCBI Taxonomy" id="1803177"/>
    <lineage>
        <taxon>Bacteria</taxon>
        <taxon>Bacillati</taxon>
        <taxon>Actinomycetota</taxon>
        <taxon>Actinomycetes</taxon>
        <taxon>Actinomycetales</taxon>
        <taxon>Actinomycetaceae</taxon>
        <taxon>Arcanobacterium</taxon>
    </lineage>
</organism>
<feature type="domain" description="Fe/B12 periplasmic-binding" evidence="6">
    <location>
        <begin position="65"/>
        <end position="339"/>
    </location>
</feature>
<keyword evidence="3" id="KW-0813">Transport</keyword>
<dbReference type="InterPro" id="IPR051313">
    <property type="entry name" value="Bact_iron-sidero_bind"/>
</dbReference>
<evidence type="ECO:0000256" key="1">
    <source>
        <dbReference type="ARBA" id="ARBA00004196"/>
    </source>
</evidence>
<evidence type="ECO:0000313" key="7">
    <source>
        <dbReference type="EMBL" id="MDP9801454.1"/>
    </source>
</evidence>
<comment type="caution">
    <text evidence="7">The sequence shown here is derived from an EMBL/GenBank/DDBJ whole genome shotgun (WGS) entry which is preliminary data.</text>
</comment>
<comment type="subcellular location">
    <subcellularLocation>
        <location evidence="1">Cell envelope</location>
    </subcellularLocation>
</comment>
<dbReference type="Pfam" id="PF01497">
    <property type="entry name" value="Peripla_BP_2"/>
    <property type="match status" value="1"/>
</dbReference>
<dbReference type="RefSeq" id="WP_278059481.1">
    <property type="nucleotide sequence ID" value="NZ_CP121247.1"/>
</dbReference>
<evidence type="ECO:0000256" key="5">
    <source>
        <dbReference type="SAM" id="SignalP"/>
    </source>
</evidence>
<dbReference type="PROSITE" id="PS50983">
    <property type="entry name" value="FE_B12_PBP"/>
    <property type="match status" value="1"/>
</dbReference>
<dbReference type="PANTHER" id="PTHR30532">
    <property type="entry name" value="IRON III DICITRATE-BINDING PERIPLASMIC PROTEIN"/>
    <property type="match status" value="1"/>
</dbReference>
<name>A0ABT9NCL5_9ACTO</name>
<gene>
    <name evidence="7" type="ORF">J2S49_001530</name>
</gene>
<dbReference type="InterPro" id="IPR002491">
    <property type="entry name" value="ABC_transptr_periplasmic_BD"/>
</dbReference>